<dbReference type="AlphaFoldDB" id="A0A5C5VQ37"/>
<dbReference type="InterPro" id="IPR011006">
    <property type="entry name" value="CheY-like_superfamily"/>
</dbReference>
<reference evidence="5 6" key="1">
    <citation type="submission" date="2019-02" db="EMBL/GenBank/DDBJ databases">
        <title>Deep-cultivation of Planctomycetes and their phenomic and genomic characterization uncovers novel biology.</title>
        <authorList>
            <person name="Wiegand S."/>
            <person name="Jogler M."/>
            <person name="Boedeker C."/>
            <person name="Pinto D."/>
            <person name="Vollmers J."/>
            <person name="Rivas-Marin E."/>
            <person name="Kohn T."/>
            <person name="Peeters S.H."/>
            <person name="Heuer A."/>
            <person name="Rast P."/>
            <person name="Oberbeckmann S."/>
            <person name="Bunk B."/>
            <person name="Jeske O."/>
            <person name="Meyerdierks A."/>
            <person name="Storesund J.E."/>
            <person name="Kallscheuer N."/>
            <person name="Luecker S."/>
            <person name="Lage O.M."/>
            <person name="Pohl T."/>
            <person name="Merkel B.J."/>
            <person name="Hornburger P."/>
            <person name="Mueller R.-W."/>
            <person name="Bruemmer F."/>
            <person name="Labrenz M."/>
            <person name="Spormann A.M."/>
            <person name="Op Den Camp H."/>
            <person name="Overmann J."/>
            <person name="Amann R."/>
            <person name="Jetten M.S.M."/>
            <person name="Mascher T."/>
            <person name="Medema M.H."/>
            <person name="Devos D.P."/>
            <person name="Kaster A.-K."/>
            <person name="Ovreas L."/>
            <person name="Rohde M."/>
            <person name="Galperin M.Y."/>
            <person name="Jogler C."/>
        </authorList>
    </citation>
    <scope>NUCLEOTIDE SEQUENCE [LARGE SCALE GENOMIC DNA]</scope>
    <source>
        <strain evidence="5 6">Pla111</strain>
    </source>
</reference>
<dbReference type="PROSITE" id="PS50110">
    <property type="entry name" value="RESPONSE_REGULATORY"/>
    <property type="match status" value="1"/>
</dbReference>
<dbReference type="InterPro" id="IPR001789">
    <property type="entry name" value="Sig_transdc_resp-reg_receiver"/>
</dbReference>
<dbReference type="InterPro" id="IPR050595">
    <property type="entry name" value="Bact_response_regulator"/>
</dbReference>
<protein>
    <recommendedName>
        <fullName evidence="4">Response regulatory domain-containing protein</fullName>
    </recommendedName>
</protein>
<accession>A0A5C5VQ37</accession>
<dbReference type="PANTHER" id="PTHR44591">
    <property type="entry name" value="STRESS RESPONSE REGULATOR PROTEIN 1"/>
    <property type="match status" value="1"/>
</dbReference>
<organism evidence="5 6">
    <name type="scientific">Botrimarina hoheduenensis</name>
    <dbReference type="NCBI Taxonomy" id="2528000"/>
    <lineage>
        <taxon>Bacteria</taxon>
        <taxon>Pseudomonadati</taxon>
        <taxon>Planctomycetota</taxon>
        <taxon>Planctomycetia</taxon>
        <taxon>Pirellulales</taxon>
        <taxon>Lacipirellulaceae</taxon>
        <taxon>Botrimarina</taxon>
    </lineage>
</organism>
<comment type="caution">
    <text evidence="5">The sequence shown here is derived from an EMBL/GenBank/DDBJ whole genome shotgun (WGS) entry which is preliminary data.</text>
</comment>
<dbReference type="Pfam" id="PF00072">
    <property type="entry name" value="Response_reg"/>
    <property type="match status" value="1"/>
</dbReference>
<gene>
    <name evidence="5" type="ORF">Pla111_34070</name>
</gene>
<name>A0A5C5VQ37_9BACT</name>
<keyword evidence="6" id="KW-1185">Reference proteome</keyword>
<evidence type="ECO:0000256" key="1">
    <source>
        <dbReference type="ARBA" id="ARBA00022553"/>
    </source>
</evidence>
<feature type="modified residue" description="4-aspartylphosphate" evidence="3">
    <location>
        <position position="55"/>
    </location>
</feature>
<keyword evidence="2" id="KW-0902">Two-component regulatory system</keyword>
<dbReference type="Proteomes" id="UP000318995">
    <property type="component" value="Unassembled WGS sequence"/>
</dbReference>
<evidence type="ECO:0000256" key="2">
    <source>
        <dbReference type="ARBA" id="ARBA00023012"/>
    </source>
</evidence>
<proteinExistence type="predicted"/>
<dbReference type="SMART" id="SM00448">
    <property type="entry name" value="REC"/>
    <property type="match status" value="1"/>
</dbReference>
<evidence type="ECO:0000313" key="6">
    <source>
        <dbReference type="Proteomes" id="UP000318995"/>
    </source>
</evidence>
<dbReference type="OrthoDB" id="272828at2"/>
<evidence type="ECO:0000256" key="3">
    <source>
        <dbReference type="PROSITE-ProRule" id="PRU00169"/>
    </source>
</evidence>
<evidence type="ECO:0000259" key="4">
    <source>
        <dbReference type="PROSITE" id="PS50110"/>
    </source>
</evidence>
<dbReference type="PANTHER" id="PTHR44591:SF14">
    <property type="entry name" value="PROTEIN PILG"/>
    <property type="match status" value="1"/>
</dbReference>
<dbReference type="EMBL" id="SJPH01000013">
    <property type="protein sequence ID" value="TWT40143.1"/>
    <property type="molecule type" value="Genomic_DNA"/>
</dbReference>
<sequence>MNTVRRALVAEDNAALARVIAFSLRKAGFETTITQDGAEAWEQAQANDFNLVVTDHQMPHLTGVELTERLRGLERYALTPIVLLTAKGLELDSERLAEEYRVAALLIKPFSPSELAKLVDRLTAQPA</sequence>
<keyword evidence="1 3" id="KW-0597">Phosphoprotein</keyword>
<dbReference type="RefSeq" id="WP_146575594.1">
    <property type="nucleotide sequence ID" value="NZ_SJPH01000013.1"/>
</dbReference>
<dbReference type="SUPFAM" id="SSF52172">
    <property type="entry name" value="CheY-like"/>
    <property type="match status" value="1"/>
</dbReference>
<evidence type="ECO:0000313" key="5">
    <source>
        <dbReference type="EMBL" id="TWT40143.1"/>
    </source>
</evidence>
<feature type="domain" description="Response regulatory" evidence="4">
    <location>
        <begin position="6"/>
        <end position="123"/>
    </location>
</feature>
<dbReference type="Gene3D" id="3.40.50.2300">
    <property type="match status" value="1"/>
</dbReference>
<dbReference type="GO" id="GO:0000160">
    <property type="term" value="P:phosphorelay signal transduction system"/>
    <property type="evidence" value="ECO:0007669"/>
    <property type="project" value="UniProtKB-KW"/>
</dbReference>